<gene>
    <name evidence="4" type="primary">CTL</name>
</gene>
<feature type="signal peptide" evidence="2">
    <location>
        <begin position="1"/>
        <end position="33"/>
    </location>
</feature>
<feature type="chain" id="PRO_5010960140" evidence="2">
    <location>
        <begin position="34"/>
        <end position="216"/>
    </location>
</feature>
<dbReference type="Pfam" id="PF00059">
    <property type="entry name" value="Lectin_C"/>
    <property type="match status" value="1"/>
</dbReference>
<dbReference type="InterPro" id="IPR001304">
    <property type="entry name" value="C-type_lectin-like"/>
</dbReference>
<dbReference type="AlphaFoldDB" id="C1K9K5"/>
<dbReference type="SUPFAM" id="SSF56436">
    <property type="entry name" value="C-type lectin-like"/>
    <property type="match status" value="1"/>
</dbReference>
<dbReference type="CDD" id="cd03590">
    <property type="entry name" value="CLECT_DC-SIGN_like"/>
    <property type="match status" value="1"/>
</dbReference>
<keyword evidence="2" id="KW-0732">Signal</keyword>
<sequence>MMNLIKKEGTLGIRGHTVLCLLIGLLVCGASQAAEQDAAAVKLRLHLLEDRYRQLCAQYNALASNVSAPVIKCDECPEDWLHVGDQCLYLSTDKDDYVNSTAKCEELGSHLAKLTTKEEHDVVEQEGRRIGGIYYFYWIGLNDIEHEGDWRWADNSTLKTSFWSVTDRITEPDNNQAGGQEGEDCVVVDSHNHVWSDVPCNFVYPRICQKAAAPLK</sequence>
<dbReference type="InterPro" id="IPR016187">
    <property type="entry name" value="CTDL_fold"/>
</dbReference>
<evidence type="ECO:0000313" key="4">
    <source>
        <dbReference type="EMBL" id="ACO06100.1"/>
    </source>
</evidence>
<feature type="domain" description="C-type lectin" evidence="3">
    <location>
        <begin position="83"/>
        <end position="209"/>
    </location>
</feature>
<keyword evidence="1 4" id="KW-0430">Lectin</keyword>
<dbReference type="InterPro" id="IPR033989">
    <property type="entry name" value="CD209-like_CTLD"/>
</dbReference>
<dbReference type="PROSITE" id="PS50041">
    <property type="entry name" value="C_TYPE_LECTIN_2"/>
    <property type="match status" value="1"/>
</dbReference>
<dbReference type="InterPro" id="IPR016186">
    <property type="entry name" value="C-type_lectin-like/link_sf"/>
</dbReference>
<proteinExistence type="evidence at transcript level"/>
<evidence type="ECO:0000259" key="3">
    <source>
        <dbReference type="PROSITE" id="PS50041"/>
    </source>
</evidence>
<evidence type="ECO:0000256" key="2">
    <source>
        <dbReference type="SAM" id="SignalP"/>
    </source>
</evidence>
<organism evidence="4">
    <name type="scientific">Epinephelus coioides</name>
    <name type="common">Orange-spotted grouper</name>
    <name type="synonym">Epinephelus nebulosus</name>
    <dbReference type="NCBI Taxonomy" id="94232"/>
    <lineage>
        <taxon>Eukaryota</taxon>
        <taxon>Metazoa</taxon>
        <taxon>Chordata</taxon>
        <taxon>Craniata</taxon>
        <taxon>Vertebrata</taxon>
        <taxon>Euteleostomi</taxon>
        <taxon>Actinopterygii</taxon>
        <taxon>Neopterygii</taxon>
        <taxon>Teleostei</taxon>
        <taxon>Neoteleostei</taxon>
        <taxon>Acanthomorphata</taxon>
        <taxon>Eupercaria</taxon>
        <taxon>Perciformes</taxon>
        <taxon>Serranoidei</taxon>
        <taxon>Serranidae</taxon>
        <taxon>Epinephelinae</taxon>
        <taxon>Epinephelini</taxon>
        <taxon>Epinephelus</taxon>
    </lineage>
</organism>
<dbReference type="EMBL" id="FJ805452">
    <property type="protein sequence ID" value="ACO06101.1"/>
    <property type="molecule type" value="Genomic_DNA"/>
</dbReference>
<name>C1K9K5_EPICO</name>
<dbReference type="EMBL" id="FJ805451">
    <property type="protein sequence ID" value="ACO06100.1"/>
    <property type="molecule type" value="mRNA"/>
</dbReference>
<dbReference type="Gene3D" id="3.10.100.10">
    <property type="entry name" value="Mannose-Binding Protein A, subunit A"/>
    <property type="match status" value="1"/>
</dbReference>
<protein>
    <submittedName>
        <fullName evidence="4">C-type lectin</fullName>
    </submittedName>
</protein>
<dbReference type="GO" id="GO:0030246">
    <property type="term" value="F:carbohydrate binding"/>
    <property type="evidence" value="ECO:0007669"/>
    <property type="project" value="UniProtKB-KW"/>
</dbReference>
<reference evidence="4" key="1">
    <citation type="journal article" date="2010" name="Fish Shellfish Immunol.">
        <title>Molecular cloning, characterization and expression analysis of a C-type lectin (Ec-CTL) in orange-spotted grouper, Epinephelus coioides.</title>
        <authorList>
            <person name="Wei J."/>
            <person name="Xu D."/>
            <person name="Zhou J."/>
            <person name="Cui H."/>
            <person name="Yan Y."/>
            <person name="Ouyang Z."/>
            <person name="Gong J."/>
            <person name="Huang Y."/>
            <person name="Huang X."/>
            <person name="Qin Q."/>
        </authorList>
    </citation>
    <scope>NUCLEOTIDE SEQUENCE</scope>
</reference>
<dbReference type="InterPro" id="IPR050111">
    <property type="entry name" value="C-type_lectin/snaclec_domain"/>
</dbReference>
<evidence type="ECO:0000256" key="1">
    <source>
        <dbReference type="ARBA" id="ARBA00022734"/>
    </source>
</evidence>
<dbReference type="SMART" id="SM00034">
    <property type="entry name" value="CLECT"/>
    <property type="match status" value="1"/>
</dbReference>
<accession>C1K9K5</accession>
<dbReference type="PANTHER" id="PTHR22803">
    <property type="entry name" value="MANNOSE, PHOSPHOLIPASE, LECTIN RECEPTOR RELATED"/>
    <property type="match status" value="1"/>
</dbReference>